<dbReference type="GO" id="GO:0005096">
    <property type="term" value="F:GTPase activator activity"/>
    <property type="evidence" value="ECO:0007669"/>
    <property type="project" value="UniProtKB-KW"/>
</dbReference>
<dbReference type="KEGG" id="mgl:MGL_3596"/>
<feature type="domain" description="Rho-GAP" evidence="3">
    <location>
        <begin position="1"/>
        <end position="110"/>
    </location>
</feature>
<dbReference type="Gene3D" id="1.10.555.10">
    <property type="entry name" value="Rho GTPase activation protein"/>
    <property type="match status" value="1"/>
</dbReference>
<dbReference type="SUPFAM" id="SSF48350">
    <property type="entry name" value="GTPase activation domain, GAP"/>
    <property type="match status" value="1"/>
</dbReference>
<evidence type="ECO:0000259" key="3">
    <source>
        <dbReference type="PROSITE" id="PS50238"/>
    </source>
</evidence>
<gene>
    <name evidence="4" type="ORF">MGL_3596</name>
</gene>
<evidence type="ECO:0000313" key="4">
    <source>
        <dbReference type="EMBL" id="EDP41915.1"/>
    </source>
</evidence>
<dbReference type="STRING" id="425265.A8QA37"/>
<reference evidence="4 5" key="1">
    <citation type="journal article" date="2007" name="Proc. Natl. Acad. Sci. U.S.A.">
        <title>Dandruff-associated Malassezia genomes reveal convergent and divergent virulence traits shared with plant and human fungal pathogens.</title>
        <authorList>
            <person name="Xu J."/>
            <person name="Saunders C.W."/>
            <person name="Hu P."/>
            <person name="Grant R.A."/>
            <person name="Boekhout T."/>
            <person name="Kuramae E.E."/>
            <person name="Kronstad J.W."/>
            <person name="Deangelis Y.M."/>
            <person name="Reeder N.L."/>
            <person name="Johnstone K.R."/>
            <person name="Leland M."/>
            <person name="Fieno A.M."/>
            <person name="Begley W.M."/>
            <person name="Sun Y."/>
            <person name="Lacey M.P."/>
            <person name="Chaudhary T."/>
            <person name="Keough T."/>
            <person name="Chu L."/>
            <person name="Sears R."/>
            <person name="Yuan B."/>
            <person name="Dawson T.L.Jr."/>
        </authorList>
    </citation>
    <scope>NUCLEOTIDE SEQUENCE [LARGE SCALE GENOMIC DNA]</scope>
    <source>
        <strain evidence="5">ATCC MYA-4612 / CBS 7966</strain>
    </source>
</reference>
<dbReference type="PROSITE" id="PS50238">
    <property type="entry name" value="RHOGAP"/>
    <property type="match status" value="1"/>
</dbReference>
<dbReference type="Pfam" id="PF00620">
    <property type="entry name" value="RhoGAP"/>
    <property type="match status" value="1"/>
</dbReference>
<dbReference type="AlphaFoldDB" id="A8QA37"/>
<dbReference type="GO" id="GO:0005938">
    <property type="term" value="C:cell cortex"/>
    <property type="evidence" value="ECO:0007669"/>
    <property type="project" value="TreeGrafter"/>
</dbReference>
<feature type="compositionally biased region" description="Basic and acidic residues" evidence="2">
    <location>
        <begin position="186"/>
        <end position="196"/>
    </location>
</feature>
<feature type="region of interest" description="Disordered" evidence="2">
    <location>
        <begin position="428"/>
        <end position="456"/>
    </location>
</feature>
<feature type="compositionally biased region" description="Polar residues" evidence="2">
    <location>
        <begin position="228"/>
        <end position="241"/>
    </location>
</feature>
<keyword evidence="5" id="KW-1185">Reference proteome</keyword>
<dbReference type="PANTHER" id="PTHR15228">
    <property type="entry name" value="SPERMATHECAL PHYSIOLOGY VARIANT"/>
    <property type="match status" value="1"/>
</dbReference>
<dbReference type="InterPro" id="IPR008936">
    <property type="entry name" value="Rho_GTPase_activation_prot"/>
</dbReference>
<sequence length="553" mass="60905">MYKEPIIPYNLFKHFSRVQNKVDLDLDTKIEKFRMLIKTCPQANQYVLLYILDLLAVFERNRQKTKMTAQNLAIVFQPSILNPQNLTSKTEHTTAVSVIEFLITHQDCFVLGLTEPPPKDKRPEELTSSISPDVKDYVMIPSDSDEEVVEYRVHVGGGARLARSNTTGHGQASTIFARRERRKRAEQRQVSEEELRPPVSSPDIAFDSNARQSPRLLMPTRSIRRRANSNTETRTLDNNQPPLRDNEQRPFRTASKLSHKMRDSVVNGNGALPSRPPIGKRSVSATSVAQATSLNSGPYSGHFVPAKSDDFLLNGLASQEEPAMVHDVRDESSSMIPPGPQVRANNSSFTTPVLPISPEITVFSPCDNSTSLYKPMSYLQQTSNLSTAQPLSYIQDTESHNKHQDEPRQLQASLDSYVGGAYSSDPRLSSLAPVVRPGPAPMQTSTRSLSAGAEPAMRVDSSPISYLVNIDSHPKADAAPAVSPKPLLNSDVDVPTSHSHLFDPSSGFSQDTGIQTQDQLQSSFSSSQVASPSLPELHHAKVIITISGQPSTH</sequence>
<dbReference type="GO" id="GO:0007165">
    <property type="term" value="P:signal transduction"/>
    <property type="evidence" value="ECO:0007669"/>
    <property type="project" value="InterPro"/>
</dbReference>
<dbReference type="RefSeq" id="XP_001729129.1">
    <property type="nucleotide sequence ID" value="XM_001729077.1"/>
</dbReference>
<protein>
    <recommendedName>
        <fullName evidence="3">Rho-GAP domain-containing protein</fullName>
    </recommendedName>
</protein>
<evidence type="ECO:0000256" key="2">
    <source>
        <dbReference type="SAM" id="MobiDB-lite"/>
    </source>
</evidence>
<comment type="caution">
    <text evidence="4">The sequence shown here is derived from an EMBL/GenBank/DDBJ whole genome shotgun (WGS) entry which is preliminary data.</text>
</comment>
<feature type="region of interest" description="Disordered" evidence="2">
    <location>
        <begin position="476"/>
        <end position="533"/>
    </location>
</feature>
<organism evidence="4 5">
    <name type="scientific">Malassezia globosa (strain ATCC MYA-4612 / CBS 7966)</name>
    <name type="common">Dandruff-associated fungus</name>
    <dbReference type="NCBI Taxonomy" id="425265"/>
    <lineage>
        <taxon>Eukaryota</taxon>
        <taxon>Fungi</taxon>
        <taxon>Dikarya</taxon>
        <taxon>Basidiomycota</taxon>
        <taxon>Ustilaginomycotina</taxon>
        <taxon>Malasseziomycetes</taxon>
        <taxon>Malasseziales</taxon>
        <taxon>Malasseziaceae</taxon>
        <taxon>Malassezia</taxon>
    </lineage>
</organism>
<dbReference type="InterPro" id="IPR051025">
    <property type="entry name" value="RhoGAP"/>
</dbReference>
<dbReference type="InterPro" id="IPR000198">
    <property type="entry name" value="RhoGAP_dom"/>
</dbReference>
<feature type="compositionally biased region" description="Polar residues" evidence="2">
    <location>
        <begin position="163"/>
        <end position="174"/>
    </location>
</feature>
<accession>A8QA37</accession>
<dbReference type="OrthoDB" id="3196451at2759"/>
<keyword evidence="1" id="KW-0343">GTPase activation</keyword>
<evidence type="ECO:0000256" key="1">
    <source>
        <dbReference type="ARBA" id="ARBA00022468"/>
    </source>
</evidence>
<evidence type="ECO:0000313" key="5">
    <source>
        <dbReference type="Proteomes" id="UP000008837"/>
    </source>
</evidence>
<dbReference type="GO" id="GO:0060237">
    <property type="term" value="P:regulation of fungal-type cell wall organization"/>
    <property type="evidence" value="ECO:0007669"/>
    <property type="project" value="TreeGrafter"/>
</dbReference>
<name>A8QA37_MALGO</name>
<proteinExistence type="predicted"/>
<dbReference type="InParanoid" id="A8QA37"/>
<feature type="region of interest" description="Disordered" evidence="2">
    <location>
        <begin position="160"/>
        <end position="249"/>
    </location>
</feature>
<dbReference type="EMBL" id="AAYY01000014">
    <property type="protein sequence ID" value="EDP41915.1"/>
    <property type="molecule type" value="Genomic_DNA"/>
</dbReference>
<feature type="compositionally biased region" description="Low complexity" evidence="2">
    <location>
        <begin position="515"/>
        <end position="533"/>
    </location>
</feature>
<dbReference type="VEuPathDB" id="FungiDB:MGL_3596"/>
<dbReference type="GeneID" id="5853435"/>
<dbReference type="PANTHER" id="PTHR15228:SF25">
    <property type="entry name" value="F-BAR DOMAIN-CONTAINING PROTEIN"/>
    <property type="match status" value="1"/>
</dbReference>
<dbReference type="Proteomes" id="UP000008837">
    <property type="component" value="Unassembled WGS sequence"/>
</dbReference>